<dbReference type="EMBL" id="FRAU01000004">
    <property type="protein sequence ID" value="SHK62942.1"/>
    <property type="molecule type" value="Genomic_DNA"/>
</dbReference>
<dbReference type="SUPFAM" id="SSF52833">
    <property type="entry name" value="Thioredoxin-like"/>
    <property type="match status" value="1"/>
</dbReference>
<dbReference type="InterPro" id="IPR051470">
    <property type="entry name" value="Thiol:disulfide_interchange"/>
</dbReference>
<dbReference type="PANTHER" id="PTHR35272">
    <property type="entry name" value="THIOL:DISULFIDE INTERCHANGE PROTEIN DSBC-RELATED"/>
    <property type="match status" value="1"/>
</dbReference>
<keyword evidence="3" id="KW-1185">Reference proteome</keyword>
<dbReference type="AlphaFoldDB" id="A0A1M6U0W7"/>
<protein>
    <submittedName>
        <fullName evidence="2">Thioredoxin</fullName>
    </submittedName>
</protein>
<dbReference type="PROSITE" id="PS51352">
    <property type="entry name" value="THIOREDOXIN_2"/>
    <property type="match status" value="1"/>
</dbReference>
<dbReference type="OrthoDB" id="117402at2"/>
<dbReference type="Pfam" id="PF13462">
    <property type="entry name" value="Thioredoxin_4"/>
    <property type="match status" value="1"/>
</dbReference>
<accession>A0A1M6U0W7</accession>
<dbReference type="InterPro" id="IPR036249">
    <property type="entry name" value="Thioredoxin-like_sf"/>
</dbReference>
<dbReference type="Gene3D" id="3.40.30.10">
    <property type="entry name" value="Glutaredoxin"/>
    <property type="match status" value="1"/>
</dbReference>
<organism evidence="2 3">
    <name type="scientific">Rhodothermus profundi</name>
    <dbReference type="NCBI Taxonomy" id="633813"/>
    <lineage>
        <taxon>Bacteria</taxon>
        <taxon>Pseudomonadati</taxon>
        <taxon>Rhodothermota</taxon>
        <taxon>Rhodothermia</taxon>
        <taxon>Rhodothermales</taxon>
        <taxon>Rhodothermaceae</taxon>
        <taxon>Rhodothermus</taxon>
    </lineage>
</organism>
<reference evidence="3" key="1">
    <citation type="submission" date="2016-11" db="EMBL/GenBank/DDBJ databases">
        <authorList>
            <person name="Varghese N."/>
            <person name="Submissions S."/>
        </authorList>
    </citation>
    <scope>NUCLEOTIDE SEQUENCE [LARGE SCALE GENOMIC DNA]</scope>
    <source>
        <strain evidence="3">DSM 22212</strain>
    </source>
</reference>
<evidence type="ECO:0000259" key="1">
    <source>
        <dbReference type="PROSITE" id="PS51352"/>
    </source>
</evidence>
<evidence type="ECO:0000313" key="3">
    <source>
        <dbReference type="Proteomes" id="UP000185812"/>
    </source>
</evidence>
<dbReference type="PANTHER" id="PTHR35272:SF3">
    <property type="entry name" value="THIOL:DISULFIDE INTERCHANGE PROTEIN DSBC"/>
    <property type="match status" value="1"/>
</dbReference>
<dbReference type="STRING" id="633813.SAMN04488087_1618"/>
<name>A0A1M6U0W7_9BACT</name>
<evidence type="ECO:0000313" key="2">
    <source>
        <dbReference type="EMBL" id="SHK62942.1"/>
    </source>
</evidence>
<dbReference type="InterPro" id="IPR013766">
    <property type="entry name" value="Thioredoxin_domain"/>
</dbReference>
<gene>
    <name evidence="2" type="ORF">SAMN04488087_1618</name>
</gene>
<feature type="domain" description="Thioredoxin" evidence="1">
    <location>
        <begin position="1"/>
        <end position="174"/>
    </location>
</feature>
<proteinExistence type="predicted"/>
<sequence length="182" mass="20622">MPALPDSLWEPLLQGDHRVGAAEPRAILGEFLDYRCAYCRQIHPTLEALLEAYPDLQIIYRHYPLNLNRSAAAARIALCADALGWFELMHTRLFSAQQLDIESLLYDRTESERAAFNSYLYGRDTPVDSLLLQDIALARRVGVTGTPTFFLNGRRVPVGVPASQLRNYVHQALQSENRPARR</sequence>
<dbReference type="InterPro" id="IPR012336">
    <property type="entry name" value="Thioredoxin-like_fold"/>
</dbReference>
<dbReference type="Proteomes" id="UP000185812">
    <property type="component" value="Unassembled WGS sequence"/>
</dbReference>